<dbReference type="EMBL" id="JACCEM010000033">
    <property type="protein sequence ID" value="NYT51963.1"/>
    <property type="molecule type" value="Genomic_DNA"/>
</dbReference>
<dbReference type="PANTHER" id="PTHR30606">
    <property type="entry name" value="LIPID A BIOSYNTHESIS LAUROYL ACYLTRANSFERASE"/>
    <property type="match status" value="1"/>
</dbReference>
<dbReference type="Pfam" id="PF03279">
    <property type="entry name" value="Lip_A_acyltrans"/>
    <property type="match status" value="1"/>
</dbReference>
<evidence type="ECO:0000256" key="4">
    <source>
        <dbReference type="ARBA" id="ARBA00022679"/>
    </source>
</evidence>
<comment type="subcellular location">
    <subcellularLocation>
        <location evidence="1">Cell inner membrane</location>
    </subcellularLocation>
</comment>
<dbReference type="Proteomes" id="UP000559809">
    <property type="component" value="Unassembled WGS sequence"/>
</dbReference>
<keyword evidence="4 7" id="KW-0808">Transferase</keyword>
<name>A0A853G503_9BURK</name>
<organism evidence="7 8">
    <name type="scientific">Parapusillimonas granuli</name>
    <dbReference type="NCBI Taxonomy" id="380911"/>
    <lineage>
        <taxon>Bacteria</taxon>
        <taxon>Pseudomonadati</taxon>
        <taxon>Pseudomonadota</taxon>
        <taxon>Betaproteobacteria</taxon>
        <taxon>Burkholderiales</taxon>
        <taxon>Alcaligenaceae</taxon>
        <taxon>Parapusillimonas</taxon>
    </lineage>
</organism>
<comment type="caution">
    <text evidence="7">The sequence shown here is derived from an EMBL/GenBank/DDBJ whole genome shotgun (WGS) entry which is preliminary data.</text>
</comment>
<keyword evidence="5" id="KW-0472">Membrane</keyword>
<dbReference type="InterPro" id="IPR004960">
    <property type="entry name" value="LipA_acyltrans"/>
</dbReference>
<evidence type="ECO:0000313" key="8">
    <source>
        <dbReference type="Proteomes" id="UP000559809"/>
    </source>
</evidence>
<accession>A0A853G503</accession>
<evidence type="ECO:0000256" key="3">
    <source>
        <dbReference type="ARBA" id="ARBA00022519"/>
    </source>
</evidence>
<sequence>MHYYNRLPWGRHSKPGALLMNHYFQNALTAGLLRTLAIMPYGLVARMGETLGKLLYKLPSRRKRILHTNLELCFPEQSAKQRQALAQSTFGHVIRSYLERGTQWYGSAKQIEQLVQLESAIELQDNYGQPSIFLGFHFAAIEATCMYYSIMHPVA</sequence>
<proteinExistence type="predicted"/>
<keyword evidence="2" id="KW-1003">Cell membrane</keyword>
<dbReference type="AlphaFoldDB" id="A0A853G503"/>
<keyword evidence="6 7" id="KW-0012">Acyltransferase</keyword>
<feature type="non-terminal residue" evidence="7">
    <location>
        <position position="155"/>
    </location>
</feature>
<dbReference type="GO" id="GO:0005886">
    <property type="term" value="C:plasma membrane"/>
    <property type="evidence" value="ECO:0007669"/>
    <property type="project" value="UniProtKB-SubCell"/>
</dbReference>
<evidence type="ECO:0000313" key="7">
    <source>
        <dbReference type="EMBL" id="NYT51963.1"/>
    </source>
</evidence>
<keyword evidence="3" id="KW-0997">Cell inner membrane</keyword>
<evidence type="ECO:0000256" key="5">
    <source>
        <dbReference type="ARBA" id="ARBA00023136"/>
    </source>
</evidence>
<protein>
    <submittedName>
        <fullName evidence="7">Lipid A biosynthesis lauroyl acyltransferase</fullName>
    </submittedName>
</protein>
<keyword evidence="8" id="KW-1185">Reference proteome</keyword>
<gene>
    <name evidence="7" type="ORF">H0A72_21925</name>
</gene>
<dbReference type="GO" id="GO:0016746">
    <property type="term" value="F:acyltransferase activity"/>
    <property type="evidence" value="ECO:0007669"/>
    <property type="project" value="UniProtKB-KW"/>
</dbReference>
<dbReference type="PANTHER" id="PTHR30606:SF10">
    <property type="entry name" value="PHOSPHATIDYLINOSITOL MANNOSIDE ACYLTRANSFERASE"/>
    <property type="match status" value="1"/>
</dbReference>
<evidence type="ECO:0000256" key="1">
    <source>
        <dbReference type="ARBA" id="ARBA00004533"/>
    </source>
</evidence>
<reference evidence="7 8" key="1">
    <citation type="submission" date="2020-07" db="EMBL/GenBank/DDBJ databases">
        <title>Taxonomic revisions and descriptions of new bacterial species based on genomic comparisons in the high-G+C-content subgroup of the family Alcaligenaceae.</title>
        <authorList>
            <person name="Szabo A."/>
            <person name="Felfoldi T."/>
        </authorList>
    </citation>
    <scope>NUCLEOTIDE SEQUENCE [LARGE SCALE GENOMIC DNA]</scope>
    <source>
        <strain evidence="7 8">LMG 24012</strain>
    </source>
</reference>
<dbReference type="GO" id="GO:0009247">
    <property type="term" value="P:glycolipid biosynthetic process"/>
    <property type="evidence" value="ECO:0007669"/>
    <property type="project" value="UniProtKB-ARBA"/>
</dbReference>
<evidence type="ECO:0000256" key="6">
    <source>
        <dbReference type="ARBA" id="ARBA00023315"/>
    </source>
</evidence>
<evidence type="ECO:0000256" key="2">
    <source>
        <dbReference type="ARBA" id="ARBA00022475"/>
    </source>
</evidence>